<evidence type="ECO:0000256" key="5">
    <source>
        <dbReference type="ARBA" id="ARBA00023049"/>
    </source>
</evidence>
<keyword evidence="5 6" id="KW-0482">Metalloprotease</keyword>
<evidence type="ECO:0000256" key="1">
    <source>
        <dbReference type="ARBA" id="ARBA00022670"/>
    </source>
</evidence>
<evidence type="ECO:0000313" key="8">
    <source>
        <dbReference type="EMBL" id="SOD11235.1"/>
    </source>
</evidence>
<dbReference type="InterPro" id="IPR051156">
    <property type="entry name" value="Mito/Outer_Membr_Metalloprot"/>
</dbReference>
<evidence type="ECO:0000259" key="7">
    <source>
        <dbReference type="Pfam" id="PF01435"/>
    </source>
</evidence>
<dbReference type="EMBL" id="OCMT01000001">
    <property type="protein sequence ID" value="SOD11235.1"/>
    <property type="molecule type" value="Genomic_DNA"/>
</dbReference>
<evidence type="ECO:0000313" key="9">
    <source>
        <dbReference type="Proteomes" id="UP000219281"/>
    </source>
</evidence>
<dbReference type="GO" id="GO:0016020">
    <property type="term" value="C:membrane"/>
    <property type="evidence" value="ECO:0007669"/>
    <property type="project" value="TreeGrafter"/>
</dbReference>
<dbReference type="AlphaFoldDB" id="A0A285ZNK5"/>
<keyword evidence="3 6" id="KW-0378">Hydrolase</keyword>
<feature type="domain" description="Peptidase M48" evidence="7">
    <location>
        <begin position="91"/>
        <end position="256"/>
    </location>
</feature>
<dbReference type="OrthoDB" id="9810445at2"/>
<organism evidence="8 9">
    <name type="scientific">Pedobacter xixiisoli</name>
    <dbReference type="NCBI Taxonomy" id="1476464"/>
    <lineage>
        <taxon>Bacteria</taxon>
        <taxon>Pseudomonadati</taxon>
        <taxon>Bacteroidota</taxon>
        <taxon>Sphingobacteriia</taxon>
        <taxon>Sphingobacteriales</taxon>
        <taxon>Sphingobacteriaceae</taxon>
        <taxon>Pedobacter</taxon>
    </lineage>
</organism>
<dbReference type="Pfam" id="PF01435">
    <property type="entry name" value="Peptidase_M48"/>
    <property type="match status" value="1"/>
</dbReference>
<dbReference type="PROSITE" id="PS51257">
    <property type="entry name" value="PROKAR_LIPOPROTEIN"/>
    <property type="match status" value="1"/>
</dbReference>
<keyword evidence="4 6" id="KW-0862">Zinc</keyword>
<reference evidence="9" key="1">
    <citation type="submission" date="2017-09" db="EMBL/GenBank/DDBJ databases">
        <authorList>
            <person name="Varghese N."/>
            <person name="Submissions S."/>
        </authorList>
    </citation>
    <scope>NUCLEOTIDE SEQUENCE [LARGE SCALE GENOMIC DNA]</scope>
    <source>
        <strain evidence="9">CGMCC 1.12803</strain>
    </source>
</reference>
<proteinExistence type="inferred from homology"/>
<keyword evidence="2" id="KW-0479">Metal-binding</keyword>
<dbReference type="Proteomes" id="UP000219281">
    <property type="component" value="Unassembled WGS sequence"/>
</dbReference>
<comment type="cofactor">
    <cofactor evidence="6">
        <name>Zn(2+)</name>
        <dbReference type="ChEBI" id="CHEBI:29105"/>
    </cofactor>
    <text evidence="6">Binds 1 zinc ion per subunit.</text>
</comment>
<gene>
    <name evidence="8" type="ORF">SAMN06297358_0048</name>
</gene>
<protein>
    <submittedName>
        <fullName evidence="8">Peptidase family M48</fullName>
    </submittedName>
</protein>
<evidence type="ECO:0000256" key="3">
    <source>
        <dbReference type="ARBA" id="ARBA00022801"/>
    </source>
</evidence>
<comment type="similarity">
    <text evidence="6">Belongs to the peptidase M48 family.</text>
</comment>
<keyword evidence="9" id="KW-1185">Reference proteome</keyword>
<evidence type="ECO:0000256" key="6">
    <source>
        <dbReference type="RuleBase" id="RU003983"/>
    </source>
</evidence>
<sequence length="268" mass="28650">MKKTIIFGIATVVLAISSCSTVPLTGRSRLSLVDDSQLQQQAAIGYSQLLSDPATKVVPSSNANAAMVKRVGQRIAAAVTQYMNQNGYGDQIKNYKWEYNLIDSKEINAWCMPGGKIAVYTGILPVTKDEAGLATVMGHEVAHAIAQHSAERASQMTVAQGLGTAVGVASANSKYASYINAAYGIGGQLTILSYGRNQELEADKMGLSFMAMAGYNPSNAVGFWQRMAQASAGSQKPPAFLSTHPTDQSRIAQIQKDLPEAMKYYKGK</sequence>
<accession>A0A285ZNK5</accession>
<dbReference type="CDD" id="cd07331">
    <property type="entry name" value="M48C_Oma1_like"/>
    <property type="match status" value="1"/>
</dbReference>
<keyword evidence="1 6" id="KW-0645">Protease</keyword>
<dbReference type="RefSeq" id="WP_097129794.1">
    <property type="nucleotide sequence ID" value="NZ_OCMT01000001.1"/>
</dbReference>
<dbReference type="InterPro" id="IPR001915">
    <property type="entry name" value="Peptidase_M48"/>
</dbReference>
<dbReference type="GO" id="GO:0051603">
    <property type="term" value="P:proteolysis involved in protein catabolic process"/>
    <property type="evidence" value="ECO:0007669"/>
    <property type="project" value="TreeGrafter"/>
</dbReference>
<evidence type="ECO:0000256" key="4">
    <source>
        <dbReference type="ARBA" id="ARBA00022833"/>
    </source>
</evidence>
<dbReference type="Gene3D" id="3.30.2010.10">
    <property type="entry name" value="Metalloproteases ('zincins'), catalytic domain"/>
    <property type="match status" value="1"/>
</dbReference>
<evidence type="ECO:0000256" key="2">
    <source>
        <dbReference type="ARBA" id="ARBA00022723"/>
    </source>
</evidence>
<dbReference type="PANTHER" id="PTHR22726">
    <property type="entry name" value="METALLOENDOPEPTIDASE OMA1"/>
    <property type="match status" value="1"/>
</dbReference>
<dbReference type="GO" id="GO:0004222">
    <property type="term" value="F:metalloendopeptidase activity"/>
    <property type="evidence" value="ECO:0007669"/>
    <property type="project" value="InterPro"/>
</dbReference>
<dbReference type="GO" id="GO:0046872">
    <property type="term" value="F:metal ion binding"/>
    <property type="evidence" value="ECO:0007669"/>
    <property type="project" value="UniProtKB-KW"/>
</dbReference>
<name>A0A285ZNK5_9SPHI</name>
<dbReference type="PANTHER" id="PTHR22726:SF1">
    <property type="entry name" value="METALLOENDOPEPTIDASE OMA1, MITOCHONDRIAL"/>
    <property type="match status" value="1"/>
</dbReference>